<dbReference type="AlphaFoldDB" id="A0AAD7FVR1"/>
<feature type="compositionally biased region" description="Polar residues" evidence="1">
    <location>
        <begin position="93"/>
        <end position="112"/>
    </location>
</feature>
<evidence type="ECO:0000256" key="1">
    <source>
        <dbReference type="SAM" id="MobiDB-lite"/>
    </source>
</evidence>
<comment type="caution">
    <text evidence="2">The sequence shown here is derived from an EMBL/GenBank/DDBJ whole genome shotgun (WGS) entry which is preliminary data.</text>
</comment>
<organism evidence="2 3">
    <name type="scientific">Roridomyces roridus</name>
    <dbReference type="NCBI Taxonomy" id="1738132"/>
    <lineage>
        <taxon>Eukaryota</taxon>
        <taxon>Fungi</taxon>
        <taxon>Dikarya</taxon>
        <taxon>Basidiomycota</taxon>
        <taxon>Agaricomycotina</taxon>
        <taxon>Agaricomycetes</taxon>
        <taxon>Agaricomycetidae</taxon>
        <taxon>Agaricales</taxon>
        <taxon>Marasmiineae</taxon>
        <taxon>Mycenaceae</taxon>
        <taxon>Roridomyces</taxon>
    </lineage>
</organism>
<feature type="compositionally biased region" description="Polar residues" evidence="1">
    <location>
        <begin position="149"/>
        <end position="158"/>
    </location>
</feature>
<dbReference type="Proteomes" id="UP001221142">
    <property type="component" value="Unassembled WGS sequence"/>
</dbReference>
<protein>
    <submittedName>
        <fullName evidence="2">Uncharacterized protein</fullName>
    </submittedName>
</protein>
<evidence type="ECO:0000313" key="3">
    <source>
        <dbReference type="Proteomes" id="UP001221142"/>
    </source>
</evidence>
<feature type="region of interest" description="Disordered" evidence="1">
    <location>
        <begin position="93"/>
        <end position="160"/>
    </location>
</feature>
<gene>
    <name evidence="2" type="ORF">FB45DRAFT_1000276</name>
</gene>
<accession>A0AAD7FVR1</accession>
<name>A0AAD7FVR1_9AGAR</name>
<keyword evidence="3" id="KW-1185">Reference proteome</keyword>
<reference evidence="2" key="1">
    <citation type="submission" date="2023-03" db="EMBL/GenBank/DDBJ databases">
        <title>Massive genome expansion in bonnet fungi (Mycena s.s.) driven by repeated elements and novel gene families across ecological guilds.</title>
        <authorList>
            <consortium name="Lawrence Berkeley National Laboratory"/>
            <person name="Harder C.B."/>
            <person name="Miyauchi S."/>
            <person name="Viragh M."/>
            <person name="Kuo A."/>
            <person name="Thoen E."/>
            <person name="Andreopoulos B."/>
            <person name="Lu D."/>
            <person name="Skrede I."/>
            <person name="Drula E."/>
            <person name="Henrissat B."/>
            <person name="Morin E."/>
            <person name="Kohler A."/>
            <person name="Barry K."/>
            <person name="LaButti K."/>
            <person name="Morin E."/>
            <person name="Salamov A."/>
            <person name="Lipzen A."/>
            <person name="Mereny Z."/>
            <person name="Hegedus B."/>
            <person name="Baldrian P."/>
            <person name="Stursova M."/>
            <person name="Weitz H."/>
            <person name="Taylor A."/>
            <person name="Grigoriev I.V."/>
            <person name="Nagy L.G."/>
            <person name="Martin F."/>
            <person name="Kauserud H."/>
        </authorList>
    </citation>
    <scope>NUCLEOTIDE SEQUENCE</scope>
    <source>
        <strain evidence="2">9284</strain>
    </source>
</reference>
<dbReference type="EMBL" id="JARKIF010000004">
    <property type="protein sequence ID" value="KAJ7641720.1"/>
    <property type="molecule type" value="Genomic_DNA"/>
</dbReference>
<evidence type="ECO:0000313" key="2">
    <source>
        <dbReference type="EMBL" id="KAJ7641720.1"/>
    </source>
</evidence>
<sequence>MSAIYSGVLEHARLAALDYHWMHTGQFRVTQMNLSDQCDQPLGNLSLIRDQKRKEQGREVAESLDRIEEKLGLPFDCCHLLCPTSAVGKSRTVAASQKTRSQVQEARRNQVSKIGKKQRGDNLKHAQQGTKVDEVPKTAGPTGEDWDTTAENLGTTGENLGPVGVDRVDLVLFGTPECRVDEERFRSVEGLYTPSEACL</sequence>
<proteinExistence type="predicted"/>